<reference evidence="1" key="1">
    <citation type="submission" date="2021-01" db="EMBL/GenBank/DDBJ databases">
        <title>Genome sequence of Phenylobacterium sp. 20VBR1 isolated from a valley glaceir, Ny-Alesund, Svalbard.</title>
        <authorList>
            <person name="Thomas F.A."/>
            <person name="Krishnan K.P."/>
            <person name="Sinha R.K."/>
        </authorList>
    </citation>
    <scope>NUCLEOTIDE SEQUENCE</scope>
    <source>
        <strain evidence="1">20VBR1</strain>
    </source>
</reference>
<evidence type="ECO:0000313" key="1">
    <source>
        <dbReference type="EMBL" id="QQZ51816.1"/>
    </source>
</evidence>
<organism evidence="1">
    <name type="scientific">Phenylobacterium glaciei</name>
    <dbReference type="NCBI Taxonomy" id="2803784"/>
    <lineage>
        <taxon>Bacteria</taxon>
        <taxon>Pseudomonadati</taxon>
        <taxon>Pseudomonadota</taxon>
        <taxon>Alphaproteobacteria</taxon>
        <taxon>Caulobacterales</taxon>
        <taxon>Caulobacteraceae</taxon>
        <taxon>Phenylobacterium</taxon>
    </lineage>
</organism>
<proteinExistence type="predicted"/>
<protein>
    <submittedName>
        <fullName evidence="1">Uncharacterized protein</fullName>
    </submittedName>
</protein>
<sequence length="82" mass="8654">MSRVLLIPPPGHGAQTHHQSTHAEILERVYQAGVPVEGPTSADAVIGSLSHLKGDEIVLLLSSGPLLGLPDRLPAVMDRLYG</sequence>
<dbReference type="EMBL" id="CP068570">
    <property type="protein sequence ID" value="QQZ51816.1"/>
    <property type="molecule type" value="Genomic_DNA"/>
</dbReference>
<name>A0A974P5W9_9CAUL</name>
<gene>
    <name evidence="1" type="ORF">JKL49_13525</name>
</gene>
<dbReference type="AlphaFoldDB" id="A0A974P5W9"/>
<accession>A0A974P5W9</accession>